<protein>
    <submittedName>
        <fullName evidence="4">NAD-dependent dehydratase</fullName>
    </submittedName>
</protein>
<comment type="similarity">
    <text evidence="2">Belongs to the NAD(P)-dependent epimerase/dehydratase family.</text>
</comment>
<dbReference type="Gene3D" id="3.40.50.720">
    <property type="entry name" value="NAD(P)-binding Rossmann-like Domain"/>
    <property type="match status" value="1"/>
</dbReference>
<dbReference type="PANTHER" id="PTHR43000">
    <property type="entry name" value="DTDP-D-GLUCOSE 4,6-DEHYDRATASE-RELATED"/>
    <property type="match status" value="1"/>
</dbReference>
<dbReference type="InterPro" id="IPR001509">
    <property type="entry name" value="Epimerase_deHydtase"/>
</dbReference>
<proteinExistence type="inferred from homology"/>
<evidence type="ECO:0000256" key="1">
    <source>
        <dbReference type="ARBA" id="ARBA00005125"/>
    </source>
</evidence>
<organism evidence="4 5">
    <name type="scientific">Agaricicola taiwanensis</name>
    <dbReference type="NCBI Taxonomy" id="591372"/>
    <lineage>
        <taxon>Bacteria</taxon>
        <taxon>Pseudomonadati</taxon>
        <taxon>Pseudomonadota</taxon>
        <taxon>Alphaproteobacteria</taxon>
        <taxon>Rhodobacterales</taxon>
        <taxon>Paracoccaceae</taxon>
        <taxon>Agaricicola</taxon>
    </lineage>
</organism>
<dbReference type="Pfam" id="PF01370">
    <property type="entry name" value="Epimerase"/>
    <property type="match status" value="1"/>
</dbReference>
<dbReference type="InterPro" id="IPR017853">
    <property type="entry name" value="GH"/>
</dbReference>
<dbReference type="Gene3D" id="3.20.20.80">
    <property type="entry name" value="Glycosidases"/>
    <property type="match status" value="1"/>
</dbReference>
<accession>A0A8J2VMA2</accession>
<dbReference type="EMBL" id="BMCP01000001">
    <property type="protein sequence ID" value="GGE32251.1"/>
    <property type="molecule type" value="Genomic_DNA"/>
</dbReference>
<dbReference type="InterPro" id="IPR036291">
    <property type="entry name" value="NAD(P)-bd_dom_sf"/>
</dbReference>
<comment type="pathway">
    <text evidence="1">Bacterial outer membrane biogenesis; LPS O-antigen biosynthesis.</text>
</comment>
<keyword evidence="5" id="KW-1185">Reference proteome</keyword>
<evidence type="ECO:0000313" key="5">
    <source>
        <dbReference type="Proteomes" id="UP000602745"/>
    </source>
</evidence>
<evidence type="ECO:0000256" key="2">
    <source>
        <dbReference type="ARBA" id="ARBA00007637"/>
    </source>
</evidence>
<name>A0A8J2VMA2_9RHOB</name>
<sequence length="676" mass="75298">MNGPARFSENRRGFGFVDWFRPGEYERTEQVLSDVVASGASYLRTHLSWAEYLAPGGEKWFDWLMPKLGSQIDVLPCVHYTPPSLSRTGQCNGAPRELKDYADFVDHVLTRYGKHFRDIELWNEPNNLLDWDWRQDRDYQLFSEMIGGAAYWAKQRGWRAVLGGPCPFDPSWLNLMGERGVLEVVAAVGFHGFPGTWDSEAGSWSGWDAHLGEMRAILDRYNKDAEIWVTETGYSTWRNDEVEQVRKFWQALNVPADRIYWYSWRDVPSDVPVQEGLWFDPRHYHLGAVTAAGEPKLLARLLTSGGLAKISEVAGLAAPAVSVKAEPIVIVGGSGFIGSNLAESFLADGEDVIVLDNLSRPGVDQNLAWLSDRFGDRVHPVLADIRDYVAVAPVFADARAVFHLAAQTAVTTSLTNPMEDFEVNARGTVNVLEAVRKAGKSAPVIFASTNKVYGSLEDIEMVELDDRYMPADQNIRPHGISEARNLDFCTPYGCSKGVADQYVLDYASSYGLPTAVLRMSCIYGPRQFGTEDQGWVAHFLIRALKGEPISIYGDGKQVRDILHVSDAVAAYRGLLNAITSVKGQAFNLGGGPRNAVSLRAVLEEIRQIAGREPSVSFSEWRQGDQFYFIADTRKLEAAIGWRAEISWRDGVRDLGSWLREQRGLGALAPEPRRVPA</sequence>
<dbReference type="SUPFAM" id="SSF51735">
    <property type="entry name" value="NAD(P)-binding Rossmann-fold domains"/>
    <property type="match status" value="1"/>
</dbReference>
<reference evidence="4" key="1">
    <citation type="journal article" date="2014" name="Int. J. Syst. Evol. Microbiol.">
        <title>Complete genome sequence of Corynebacterium casei LMG S-19264T (=DSM 44701T), isolated from a smear-ripened cheese.</title>
        <authorList>
            <consortium name="US DOE Joint Genome Institute (JGI-PGF)"/>
            <person name="Walter F."/>
            <person name="Albersmeier A."/>
            <person name="Kalinowski J."/>
            <person name="Ruckert C."/>
        </authorList>
    </citation>
    <scope>NUCLEOTIDE SEQUENCE</scope>
    <source>
        <strain evidence="4">CCM 7684</strain>
    </source>
</reference>
<dbReference type="AlphaFoldDB" id="A0A8J2VMA2"/>
<dbReference type="Proteomes" id="UP000602745">
    <property type="component" value="Unassembled WGS sequence"/>
</dbReference>
<evidence type="ECO:0000313" key="4">
    <source>
        <dbReference type="EMBL" id="GGE32251.1"/>
    </source>
</evidence>
<gene>
    <name evidence="4" type="ORF">GCM10007276_06850</name>
</gene>
<dbReference type="SUPFAM" id="SSF51445">
    <property type="entry name" value="(Trans)glycosidases"/>
    <property type="match status" value="1"/>
</dbReference>
<dbReference type="RefSeq" id="WP_188408289.1">
    <property type="nucleotide sequence ID" value="NZ_BMCP01000001.1"/>
</dbReference>
<comment type="caution">
    <text evidence="4">The sequence shown here is derived from an EMBL/GenBank/DDBJ whole genome shotgun (WGS) entry which is preliminary data.</text>
</comment>
<reference evidence="4" key="2">
    <citation type="submission" date="2020-09" db="EMBL/GenBank/DDBJ databases">
        <authorList>
            <person name="Sun Q."/>
            <person name="Sedlacek I."/>
        </authorList>
    </citation>
    <scope>NUCLEOTIDE SEQUENCE</scope>
    <source>
        <strain evidence="4">CCM 7684</strain>
    </source>
</reference>
<evidence type="ECO:0000259" key="3">
    <source>
        <dbReference type="Pfam" id="PF01370"/>
    </source>
</evidence>
<feature type="domain" description="NAD-dependent epimerase/dehydratase" evidence="3">
    <location>
        <begin position="328"/>
        <end position="589"/>
    </location>
</feature>